<dbReference type="InterPro" id="IPR043195">
    <property type="entry name" value="TTC12"/>
</dbReference>
<dbReference type="GO" id="GO:0070286">
    <property type="term" value="P:axonemal dynein complex assembly"/>
    <property type="evidence" value="ECO:0007669"/>
    <property type="project" value="TreeGrafter"/>
</dbReference>
<dbReference type="EMBL" id="ACPB03008663">
    <property type="status" value="NOT_ANNOTATED_CDS"/>
    <property type="molecule type" value="Genomic_DNA"/>
</dbReference>
<accession>T1HZA1</accession>
<dbReference type="GO" id="GO:0005813">
    <property type="term" value="C:centrosome"/>
    <property type="evidence" value="ECO:0007669"/>
    <property type="project" value="TreeGrafter"/>
</dbReference>
<dbReference type="GO" id="GO:0005737">
    <property type="term" value="C:cytoplasm"/>
    <property type="evidence" value="ECO:0007669"/>
    <property type="project" value="TreeGrafter"/>
</dbReference>
<proteinExistence type="predicted"/>
<keyword evidence="2" id="KW-1185">Reference proteome</keyword>
<dbReference type="PANTHER" id="PTHR46540">
    <property type="entry name" value="TETRATRICOPEPTIDE REPEAT PROTEIN 12"/>
    <property type="match status" value="1"/>
</dbReference>
<dbReference type="PANTHER" id="PTHR46540:SF1">
    <property type="entry name" value="TETRATRICOPEPTIDE REPEAT PROTEIN 12"/>
    <property type="match status" value="1"/>
</dbReference>
<protein>
    <submittedName>
        <fullName evidence="1">TPR_REGION domain-containing protein</fullName>
    </submittedName>
</protein>
<organism evidence="1 2">
    <name type="scientific">Rhodnius prolixus</name>
    <name type="common">Triatomid bug</name>
    <dbReference type="NCBI Taxonomy" id="13249"/>
    <lineage>
        <taxon>Eukaryota</taxon>
        <taxon>Metazoa</taxon>
        <taxon>Ecdysozoa</taxon>
        <taxon>Arthropoda</taxon>
        <taxon>Hexapoda</taxon>
        <taxon>Insecta</taxon>
        <taxon>Pterygota</taxon>
        <taxon>Neoptera</taxon>
        <taxon>Paraneoptera</taxon>
        <taxon>Hemiptera</taxon>
        <taxon>Heteroptera</taxon>
        <taxon>Panheteroptera</taxon>
        <taxon>Cimicomorpha</taxon>
        <taxon>Reduviidae</taxon>
        <taxon>Triatominae</taxon>
        <taxon>Rhodnius</taxon>
    </lineage>
</organism>
<dbReference type="EnsemblMetazoa" id="RPRC009371-RA">
    <property type="protein sequence ID" value="RPRC009371-PA"/>
    <property type="gene ID" value="RPRC009371"/>
</dbReference>
<sequence>DAKSEEFNSFLYRVNEIKSIVGDLASNDKNAADNAMKRADLYLHDATKHKNIDVECCELQEKTNRTVINQAAFDEMGKPESDEATMSQEAFMKSVEVDAKERAEDRRQRKEIAERHKTEGNKAFRNNDYEKALICYNKAIAAVKDSAMLYNNRALTCLKLGLNQRALQDADWAIRLNRMSVKGTIYKAEALYNLGKFRESEETIKEACE</sequence>
<dbReference type="STRING" id="13249.T1HZA1"/>
<dbReference type="OMA" id="WLYQAHA"/>
<dbReference type="InParanoid" id="T1HZA1"/>
<dbReference type="SUPFAM" id="SSF48452">
    <property type="entry name" value="TPR-like"/>
    <property type="match status" value="1"/>
</dbReference>
<dbReference type="InterPro" id="IPR011990">
    <property type="entry name" value="TPR-like_helical_dom_sf"/>
</dbReference>
<dbReference type="VEuPathDB" id="VectorBase:RPRC009371"/>
<dbReference type="AlphaFoldDB" id="T1HZA1"/>
<dbReference type="eggNOG" id="KOG0548">
    <property type="taxonomic scope" value="Eukaryota"/>
</dbReference>
<dbReference type="GO" id="GO:0007288">
    <property type="term" value="P:sperm axoneme assembly"/>
    <property type="evidence" value="ECO:0007669"/>
    <property type="project" value="TreeGrafter"/>
</dbReference>
<evidence type="ECO:0000313" key="2">
    <source>
        <dbReference type="Proteomes" id="UP000015103"/>
    </source>
</evidence>
<dbReference type="InterPro" id="IPR019734">
    <property type="entry name" value="TPR_rpt"/>
</dbReference>
<dbReference type="SMART" id="SM00028">
    <property type="entry name" value="TPR"/>
    <property type="match status" value="2"/>
</dbReference>
<dbReference type="HOGENOM" id="CLU_081403_0_0_1"/>
<dbReference type="Gene3D" id="1.25.40.10">
    <property type="entry name" value="Tetratricopeptide repeat domain"/>
    <property type="match status" value="1"/>
</dbReference>
<evidence type="ECO:0000313" key="1">
    <source>
        <dbReference type="EnsemblMetazoa" id="RPRC009371-PA"/>
    </source>
</evidence>
<name>T1HZA1_RHOPR</name>
<reference evidence="1" key="1">
    <citation type="submission" date="2015-05" db="UniProtKB">
        <authorList>
            <consortium name="EnsemblMetazoa"/>
        </authorList>
    </citation>
    <scope>IDENTIFICATION</scope>
</reference>
<dbReference type="Proteomes" id="UP000015103">
    <property type="component" value="Unassembled WGS sequence"/>
</dbReference>